<dbReference type="EMBL" id="KV784357">
    <property type="protein sequence ID" value="OEU17392.1"/>
    <property type="molecule type" value="Genomic_DNA"/>
</dbReference>
<comment type="function">
    <text evidence="7">Catalyzes the rate-limiting step of the oxidative pentose-phosphate pathway, which represents a route for the dissimilation of carbohydrates besides glycolysis.</text>
</comment>
<evidence type="ECO:0000313" key="11">
    <source>
        <dbReference type="Proteomes" id="UP000095751"/>
    </source>
</evidence>
<dbReference type="PANTHER" id="PTHR23429:SF0">
    <property type="entry name" value="GLUCOSE-6-PHOSPHATE 1-DEHYDROGENASE"/>
    <property type="match status" value="1"/>
</dbReference>
<dbReference type="PROSITE" id="PS00069">
    <property type="entry name" value="G6P_DEHYDROGENASE"/>
    <property type="match status" value="1"/>
</dbReference>
<dbReference type="InterPro" id="IPR022674">
    <property type="entry name" value="G6P_DH_NAD-bd"/>
</dbReference>
<dbReference type="InterPro" id="IPR022675">
    <property type="entry name" value="G6P_DH_C"/>
</dbReference>
<evidence type="ECO:0000256" key="2">
    <source>
        <dbReference type="ARBA" id="ARBA00009975"/>
    </source>
</evidence>
<evidence type="ECO:0000256" key="7">
    <source>
        <dbReference type="RuleBase" id="RU362120"/>
    </source>
</evidence>
<dbReference type="Proteomes" id="UP000095751">
    <property type="component" value="Unassembled WGS sequence"/>
</dbReference>
<keyword evidence="4 7" id="KW-0521">NADP</keyword>
<dbReference type="PIRSF" id="PIRSF000110">
    <property type="entry name" value="G6PD"/>
    <property type="match status" value="1"/>
</dbReference>
<dbReference type="UniPathway" id="UPA00115">
    <property type="reaction ID" value="UER00408"/>
</dbReference>
<evidence type="ECO:0000256" key="5">
    <source>
        <dbReference type="ARBA" id="ARBA00023002"/>
    </source>
</evidence>
<gene>
    <name evidence="10" type="primary">G6PD1</name>
    <name evidence="10" type="ORF">FRACYDRAFT_207660</name>
</gene>
<name>A0A1E7FGU8_9STRA</name>
<dbReference type="InterPro" id="IPR036291">
    <property type="entry name" value="NAD(P)-bd_dom_sf"/>
</dbReference>
<dbReference type="FunCoup" id="A0A1E7FGU8">
    <property type="interactions" value="133"/>
</dbReference>
<evidence type="ECO:0000256" key="4">
    <source>
        <dbReference type="ARBA" id="ARBA00022857"/>
    </source>
</evidence>
<dbReference type="NCBIfam" id="TIGR00871">
    <property type="entry name" value="zwf"/>
    <property type="match status" value="1"/>
</dbReference>
<dbReference type="AlphaFoldDB" id="A0A1E7FGU8"/>
<reference evidence="10 11" key="1">
    <citation type="submission" date="2016-09" db="EMBL/GenBank/DDBJ databases">
        <title>Extensive genetic diversity and differential bi-allelic expression allows diatom success in the polar Southern Ocean.</title>
        <authorList>
            <consortium name="DOE Joint Genome Institute"/>
            <person name="Mock T."/>
            <person name="Otillar R.P."/>
            <person name="Strauss J."/>
            <person name="Dupont C."/>
            <person name="Frickenhaus S."/>
            <person name="Maumus F."/>
            <person name="Mcmullan M."/>
            <person name="Sanges R."/>
            <person name="Schmutz J."/>
            <person name="Toseland A."/>
            <person name="Valas R."/>
            <person name="Veluchamy A."/>
            <person name="Ward B.J."/>
            <person name="Allen A."/>
            <person name="Barry K."/>
            <person name="Falciatore A."/>
            <person name="Ferrante M."/>
            <person name="Fortunato A.E."/>
            <person name="Gloeckner G."/>
            <person name="Gruber A."/>
            <person name="Hipkin R."/>
            <person name="Janech M."/>
            <person name="Kroth P."/>
            <person name="Leese F."/>
            <person name="Lindquist E."/>
            <person name="Lyon B.R."/>
            <person name="Martin J."/>
            <person name="Mayer C."/>
            <person name="Parker M."/>
            <person name="Quesneville H."/>
            <person name="Raymond J."/>
            <person name="Uhlig C."/>
            <person name="Valentin K.U."/>
            <person name="Worden A.Z."/>
            <person name="Armbrust E.V."/>
            <person name="Bowler C."/>
            <person name="Green B."/>
            <person name="Moulton V."/>
            <person name="Van Oosterhout C."/>
            <person name="Grigoriev I."/>
        </authorList>
    </citation>
    <scope>NUCLEOTIDE SEQUENCE [LARGE SCALE GENOMIC DNA]</scope>
    <source>
        <strain evidence="10 11">CCMP1102</strain>
    </source>
</reference>
<dbReference type="InterPro" id="IPR019796">
    <property type="entry name" value="G6P_DH_AS"/>
</dbReference>
<comment type="catalytic activity">
    <reaction evidence="7">
        <text>D-glucose 6-phosphate + NADP(+) = 6-phospho-D-glucono-1,5-lactone + NADPH + H(+)</text>
        <dbReference type="Rhea" id="RHEA:15841"/>
        <dbReference type="ChEBI" id="CHEBI:15378"/>
        <dbReference type="ChEBI" id="CHEBI:57783"/>
        <dbReference type="ChEBI" id="CHEBI:57955"/>
        <dbReference type="ChEBI" id="CHEBI:58349"/>
        <dbReference type="ChEBI" id="CHEBI:61548"/>
        <dbReference type="EC" id="1.1.1.49"/>
    </reaction>
</comment>
<dbReference type="OrthoDB" id="60984at2759"/>
<dbReference type="Pfam" id="PF02781">
    <property type="entry name" value="G6PD_C"/>
    <property type="match status" value="1"/>
</dbReference>
<dbReference type="HAMAP" id="MF_00966">
    <property type="entry name" value="G6PD"/>
    <property type="match status" value="1"/>
</dbReference>
<evidence type="ECO:0000256" key="3">
    <source>
        <dbReference type="ARBA" id="ARBA00022526"/>
    </source>
</evidence>
<sequence>MAEVDDQLGYMTSCLSVVVVGASGDLAKKKTFPSLLNLYAFDLLPKSFQIWGYARSDIDSDGLRDRIRPYLLKLEHSAEVVEQFLSLVQYHSGKSYGDLDAFVGLKGRVEAFENSKSEEKFNRLFYFAIPPNVFAETASAIKQTCMQEEVKGWTRLIVEKPFGRDLESFEELNTALSSQFSEDHMYRIDHYLGKEMVQNLTVIRFSNMMFERIWNADNIQMVILTFKEPFGTDGRGGYFDKFGIIRDILQNHLLQVLTLLTCESPTVARGPRAGNAIRDAKVHVLNSIPPIEIEDCVLGQYEGYADDPTITNKDTNTPTFAAIRLKINNPRWAGVPIILKAGKALNERKAEMRLQLKSAPAADYLFEGEDCPPNEIVFRMQPHEAIYLKTNVKKPGFGNKPVQSEMELNYDTRFFASDAQDGKKACNPDAYTRLILDVLNGDQGAFVRDDELRRAWEIFTPILHNIENDNIRPFTYAQGSRGPVEADEFITKCGFSRNANYKYP</sequence>
<evidence type="ECO:0000259" key="9">
    <source>
        <dbReference type="Pfam" id="PF02781"/>
    </source>
</evidence>
<accession>A0A1E7FGU8</accession>
<dbReference type="InParanoid" id="A0A1E7FGU8"/>
<feature type="domain" description="Glucose-6-phosphate dehydrogenase NAD-binding" evidence="8">
    <location>
        <begin position="18"/>
        <end position="199"/>
    </location>
</feature>
<dbReference type="GO" id="GO:0050661">
    <property type="term" value="F:NADP binding"/>
    <property type="evidence" value="ECO:0007669"/>
    <property type="project" value="InterPro"/>
</dbReference>
<proteinExistence type="inferred from homology"/>
<keyword evidence="3 7" id="KW-0313">Glucose metabolism</keyword>
<dbReference type="InterPro" id="IPR001282">
    <property type="entry name" value="G6P_DH"/>
</dbReference>
<dbReference type="Gene3D" id="3.40.50.720">
    <property type="entry name" value="NAD(P)-binding Rossmann-like Domain"/>
    <property type="match status" value="1"/>
</dbReference>
<dbReference type="SUPFAM" id="SSF51735">
    <property type="entry name" value="NAD(P)-binding Rossmann-fold domains"/>
    <property type="match status" value="1"/>
</dbReference>
<dbReference type="PRINTS" id="PR00079">
    <property type="entry name" value="G6PDHDRGNASE"/>
</dbReference>
<comment type="pathway">
    <text evidence="1 7">Carbohydrate degradation; pentose phosphate pathway; D-ribulose 5-phosphate from D-glucose 6-phosphate (oxidative stage): step 1/3.</text>
</comment>
<evidence type="ECO:0000256" key="1">
    <source>
        <dbReference type="ARBA" id="ARBA00004937"/>
    </source>
</evidence>
<protein>
    <recommendedName>
        <fullName evidence="7">Glucose-6-phosphate 1-dehydrogenase</fullName>
        <ecNumber evidence="7">1.1.1.49</ecNumber>
    </recommendedName>
</protein>
<keyword evidence="5 7" id="KW-0560">Oxidoreductase</keyword>
<dbReference type="GO" id="GO:0004345">
    <property type="term" value="F:glucose-6-phosphate dehydrogenase activity"/>
    <property type="evidence" value="ECO:0007669"/>
    <property type="project" value="UniProtKB-EC"/>
</dbReference>
<evidence type="ECO:0000256" key="6">
    <source>
        <dbReference type="ARBA" id="ARBA00023277"/>
    </source>
</evidence>
<keyword evidence="6 7" id="KW-0119">Carbohydrate metabolism</keyword>
<keyword evidence="11" id="KW-1185">Reference proteome</keyword>
<dbReference type="EC" id="1.1.1.49" evidence="7"/>
<evidence type="ECO:0000259" key="8">
    <source>
        <dbReference type="Pfam" id="PF00479"/>
    </source>
</evidence>
<organism evidence="10 11">
    <name type="scientific">Fragilariopsis cylindrus CCMP1102</name>
    <dbReference type="NCBI Taxonomy" id="635003"/>
    <lineage>
        <taxon>Eukaryota</taxon>
        <taxon>Sar</taxon>
        <taxon>Stramenopiles</taxon>
        <taxon>Ochrophyta</taxon>
        <taxon>Bacillariophyta</taxon>
        <taxon>Bacillariophyceae</taxon>
        <taxon>Bacillariophycidae</taxon>
        <taxon>Bacillariales</taxon>
        <taxon>Bacillariaceae</taxon>
        <taxon>Fragilariopsis</taxon>
    </lineage>
</organism>
<dbReference type="Pfam" id="PF00479">
    <property type="entry name" value="G6PD_N"/>
    <property type="match status" value="1"/>
</dbReference>
<dbReference type="KEGG" id="fcy:FRACYDRAFT_207660"/>
<dbReference type="GO" id="GO:0006006">
    <property type="term" value="P:glucose metabolic process"/>
    <property type="evidence" value="ECO:0007669"/>
    <property type="project" value="UniProtKB-KW"/>
</dbReference>
<dbReference type="PANTHER" id="PTHR23429">
    <property type="entry name" value="GLUCOSE-6-PHOSPHATE 1-DEHYDROGENASE G6PD"/>
    <property type="match status" value="1"/>
</dbReference>
<feature type="domain" description="Glucose-6-phosphate dehydrogenase C-terminal" evidence="9">
    <location>
        <begin position="202"/>
        <end position="494"/>
    </location>
</feature>
<dbReference type="GO" id="GO:0009051">
    <property type="term" value="P:pentose-phosphate shunt, oxidative branch"/>
    <property type="evidence" value="ECO:0007669"/>
    <property type="project" value="TreeGrafter"/>
</dbReference>
<dbReference type="Gene3D" id="3.30.360.10">
    <property type="entry name" value="Dihydrodipicolinate Reductase, domain 2"/>
    <property type="match status" value="1"/>
</dbReference>
<comment type="similarity">
    <text evidence="2 7">Belongs to the glucose-6-phosphate dehydrogenase family.</text>
</comment>
<evidence type="ECO:0000313" key="10">
    <source>
        <dbReference type="EMBL" id="OEU17392.1"/>
    </source>
</evidence>
<dbReference type="SUPFAM" id="SSF55347">
    <property type="entry name" value="Glyceraldehyde-3-phosphate dehydrogenase-like, C-terminal domain"/>
    <property type="match status" value="1"/>
</dbReference>